<keyword evidence="2" id="KW-1185">Reference proteome</keyword>
<organism evidence="1 2">
    <name type="scientific">Allacma fusca</name>
    <dbReference type="NCBI Taxonomy" id="39272"/>
    <lineage>
        <taxon>Eukaryota</taxon>
        <taxon>Metazoa</taxon>
        <taxon>Ecdysozoa</taxon>
        <taxon>Arthropoda</taxon>
        <taxon>Hexapoda</taxon>
        <taxon>Collembola</taxon>
        <taxon>Symphypleona</taxon>
        <taxon>Sminthuridae</taxon>
        <taxon>Allacma</taxon>
    </lineage>
</organism>
<protein>
    <submittedName>
        <fullName evidence="1">Uncharacterized protein</fullName>
    </submittedName>
</protein>
<reference evidence="1" key="1">
    <citation type="submission" date="2021-06" db="EMBL/GenBank/DDBJ databases">
        <authorList>
            <person name="Hodson N. C."/>
            <person name="Mongue J. A."/>
            <person name="Jaron S. K."/>
        </authorList>
    </citation>
    <scope>NUCLEOTIDE SEQUENCE</scope>
</reference>
<dbReference type="EMBL" id="CAJVCH010267627">
    <property type="protein sequence ID" value="CAG7734354.1"/>
    <property type="molecule type" value="Genomic_DNA"/>
</dbReference>
<evidence type="ECO:0000313" key="2">
    <source>
        <dbReference type="Proteomes" id="UP000708208"/>
    </source>
</evidence>
<proteinExistence type="predicted"/>
<gene>
    <name evidence="1" type="ORF">AFUS01_LOCUS22749</name>
</gene>
<accession>A0A8J2K9J1</accession>
<comment type="caution">
    <text evidence="1">The sequence shown here is derived from an EMBL/GenBank/DDBJ whole genome shotgun (WGS) entry which is preliminary data.</text>
</comment>
<dbReference type="AlphaFoldDB" id="A0A8J2K9J1"/>
<evidence type="ECO:0000313" key="1">
    <source>
        <dbReference type="EMBL" id="CAG7734354.1"/>
    </source>
</evidence>
<name>A0A8J2K9J1_9HEXA</name>
<sequence>DNIASFEVETNATSSTNLLETLEYGILMPSTTAAQVDVQTTIVANW</sequence>
<dbReference type="Proteomes" id="UP000708208">
    <property type="component" value="Unassembled WGS sequence"/>
</dbReference>
<feature type="non-terminal residue" evidence="1">
    <location>
        <position position="1"/>
    </location>
</feature>